<organism evidence="2 4">
    <name type="scientific">Ostreococcus tauri</name>
    <name type="common">Marine green alga</name>
    <dbReference type="NCBI Taxonomy" id="70448"/>
    <lineage>
        <taxon>Eukaryota</taxon>
        <taxon>Viridiplantae</taxon>
        <taxon>Chlorophyta</taxon>
        <taxon>Mamiellophyceae</taxon>
        <taxon>Mamiellales</taxon>
        <taxon>Bathycoccaceae</taxon>
        <taxon>Ostreococcus</taxon>
    </lineage>
</organism>
<proteinExistence type="predicted"/>
<accession>A0A454Y4K4</accession>
<sequence length="199" mass="21124">MAREATAAYGTAASDEVASEGEFTTFYGAANPPATYGSIGGTTKALAKYSYEVPDGWVEEATSKVEKGSGGQDSRFVKSGTKGAVKAYCLTLNPAGQDGASFALTEAALQAVAGALSDMQDSITAGQISTKRAKEDGREYALFEVDADRKYVVKISIDNTGRLFAFVITAPASQFNRDKKNIERMANSFRVYSSVSQFV</sequence>
<evidence type="ECO:0000313" key="4">
    <source>
        <dbReference type="Proteomes" id="UP000009170"/>
    </source>
</evidence>
<dbReference type="OrthoDB" id="1916780at2759"/>
<dbReference type="InterPro" id="IPR016123">
    <property type="entry name" value="Mog1/PsbP_a/b/a-sand"/>
</dbReference>
<dbReference type="InterPro" id="IPR002683">
    <property type="entry name" value="PsbP_C"/>
</dbReference>
<dbReference type="PANTHER" id="PTHR31407:SF20">
    <property type="entry name" value="THYLAKOID LUMENAL 19 KDA PROTEIN, CHLOROPLASTIC"/>
    <property type="match status" value="1"/>
</dbReference>
<dbReference type="OMA" id="PTPEWNK"/>
<dbReference type="AlphaFoldDB" id="Q01GB9"/>
<dbReference type="GO" id="GO:0019898">
    <property type="term" value="C:extrinsic component of membrane"/>
    <property type="evidence" value="ECO:0007669"/>
    <property type="project" value="InterPro"/>
</dbReference>
<dbReference type="STRING" id="70448.Q01GB9"/>
<reference evidence="3" key="3">
    <citation type="submission" date="2017-04" db="EMBL/GenBank/DDBJ databases">
        <title>Population genomics of picophytoplankton unveils novel chromosome hypervariability.</title>
        <authorList>
            <consortium name="DOE Joint Genome Institute"/>
            <person name="Blanc-Mathieu R."/>
            <person name="Krasovec M."/>
            <person name="Hebrard M."/>
            <person name="Yau S."/>
            <person name="Desgranges E."/>
            <person name="Martin J."/>
            <person name="Schackwitz W."/>
            <person name="Kuo A."/>
            <person name="Salin G."/>
            <person name="Donnadieu C."/>
            <person name="Desdevises Y."/>
            <person name="Sanchez-Ferandin S."/>
            <person name="Moreau H."/>
            <person name="Rivals E."/>
            <person name="Grigoriev I.V."/>
            <person name="Grimsley N."/>
            <person name="Eyre-Walker A."/>
            <person name="Piganeau G."/>
        </authorList>
    </citation>
    <scope>NUCLEOTIDE SEQUENCE [LARGE SCALE GENOMIC DNA]</scope>
    <source>
        <strain evidence="3">RCC 1115</strain>
    </source>
</reference>
<dbReference type="RefSeq" id="XP_003074374.1">
    <property type="nucleotide sequence ID" value="XM_003074327.1"/>
</dbReference>
<dbReference type="GO" id="GO:0005509">
    <property type="term" value="F:calcium ion binding"/>
    <property type="evidence" value="ECO:0007669"/>
    <property type="project" value="InterPro"/>
</dbReference>
<protein>
    <submittedName>
        <fullName evidence="2">Mog1/PsbP, alpha/beta/alpha sandwich</fullName>
    </submittedName>
</protein>
<dbReference type="GO" id="GO:0015979">
    <property type="term" value="P:photosynthesis"/>
    <property type="evidence" value="ECO:0007669"/>
    <property type="project" value="InterPro"/>
</dbReference>
<evidence type="ECO:0000313" key="2">
    <source>
        <dbReference type="EMBL" id="CAL50225.1"/>
    </source>
</evidence>
<dbReference type="GeneID" id="9836514"/>
<dbReference type="PANTHER" id="PTHR31407">
    <property type="match status" value="1"/>
</dbReference>
<reference evidence="2 4" key="1">
    <citation type="journal article" date="2006" name="Proc. Natl. Acad. Sci. U.S.A.">
        <title>Genome analysis of the smallest free-living eukaryote Ostreococcus tauri unveils many unique features.</title>
        <authorList>
            <person name="Derelle E."/>
            <person name="Ferraz C."/>
            <person name="Rombauts S."/>
            <person name="Rouze P."/>
            <person name="Worden A.Z."/>
            <person name="Robbens S."/>
            <person name="Partensky F."/>
            <person name="Degroeve S."/>
            <person name="Echeynie S."/>
            <person name="Cooke R."/>
            <person name="Saeys Y."/>
            <person name="Wuyts J."/>
            <person name="Jabbari K."/>
            <person name="Bowler C."/>
            <person name="Panaud O."/>
            <person name="Piegu B."/>
            <person name="Ball S.G."/>
            <person name="Ral J.-P."/>
            <person name="Bouget F.-Y."/>
            <person name="Piganeau G."/>
            <person name="De Baets B."/>
            <person name="Picard A."/>
            <person name="Delseny M."/>
            <person name="Demaille J."/>
            <person name="Van de Peer Y."/>
            <person name="Moreau H."/>
        </authorList>
    </citation>
    <scope>NUCLEOTIDE SEQUENCE [LARGE SCALE GENOMIC DNA]</scope>
    <source>
        <strain evidence="2 4">OTTH0595</strain>
    </source>
</reference>
<dbReference type="Proteomes" id="UP000009170">
    <property type="component" value="Unassembled WGS sequence"/>
</dbReference>
<dbReference type="Pfam" id="PF01789">
    <property type="entry name" value="PsbP"/>
    <property type="match status" value="1"/>
</dbReference>
<evidence type="ECO:0000313" key="3">
    <source>
        <dbReference type="EMBL" id="OUS42638.1"/>
    </source>
</evidence>
<evidence type="ECO:0000259" key="1">
    <source>
        <dbReference type="Pfam" id="PF01789"/>
    </source>
</evidence>
<feature type="domain" description="PsbP C-terminal" evidence="1">
    <location>
        <begin position="48"/>
        <end position="191"/>
    </location>
</feature>
<dbReference type="EMBL" id="KZ155838">
    <property type="protein sequence ID" value="OUS42638.1"/>
    <property type="molecule type" value="Genomic_DNA"/>
</dbReference>
<dbReference type="KEGG" id="ota:OT_ostta01g03170"/>
<reference evidence="2" key="2">
    <citation type="journal article" date="2014" name="BMC Genomics">
        <title>An improved genome of the model marine alga Ostreococcus tauri unfolds by assessing Illumina de novo assemblies.</title>
        <authorList>
            <person name="Blanc-Mathieu R."/>
            <person name="Verhelst B."/>
            <person name="Derelle E."/>
            <person name="Rombauts S."/>
            <person name="Bouget F.Y."/>
            <person name="Carre I."/>
            <person name="Chateau A."/>
            <person name="Eyre-Walker A."/>
            <person name="Grimsley N."/>
            <person name="Moreau H."/>
            <person name="Piegu B."/>
            <person name="Rivals E."/>
            <person name="Schackwitz W."/>
            <person name="Van de Peer Y."/>
            <person name="Piganeau G."/>
        </authorList>
    </citation>
    <scope>NUCLEOTIDE SEQUENCE</scope>
    <source>
        <strain evidence="2">RCC4221</strain>
    </source>
</reference>
<dbReference type="Gene3D" id="3.40.1000.10">
    <property type="entry name" value="Mog1/PsbP, alpha/beta/alpha sandwich"/>
    <property type="match status" value="1"/>
</dbReference>
<dbReference type="EMBL" id="CAID01000001">
    <property type="protein sequence ID" value="CAL50225.1"/>
    <property type="molecule type" value="Genomic_DNA"/>
</dbReference>
<dbReference type="InParanoid" id="Q01GB9"/>
<dbReference type="Proteomes" id="UP000195557">
    <property type="component" value="Unassembled WGS sequence"/>
</dbReference>
<name>Q01GB9_OSTTA</name>
<dbReference type="SUPFAM" id="SSF55724">
    <property type="entry name" value="Mog1p/PsbP-like"/>
    <property type="match status" value="1"/>
</dbReference>
<accession>Q01GB9</accession>
<accession>A0A1Y5HZG0</accession>
<gene>
    <name evidence="3" type="ORF">BE221DRAFT_61854</name>
    <name evidence="2" type="ORF">OT_ostta01g03170</name>
</gene>
<keyword evidence="4" id="KW-1185">Reference proteome</keyword>
<dbReference type="GO" id="GO:0009654">
    <property type="term" value="C:photosystem II oxygen evolving complex"/>
    <property type="evidence" value="ECO:0007669"/>
    <property type="project" value="InterPro"/>
</dbReference>